<dbReference type="SMART" id="SM00965">
    <property type="entry name" value="STN"/>
    <property type="match status" value="1"/>
</dbReference>
<evidence type="ECO:0000313" key="7">
    <source>
        <dbReference type="Proteomes" id="UP000638014"/>
    </source>
</evidence>
<dbReference type="Gene3D" id="3.30.1370.130">
    <property type="match status" value="1"/>
</dbReference>
<organism evidence="6 7">
    <name type="scientific">Neiella litorisoli</name>
    <dbReference type="NCBI Taxonomy" id="2771431"/>
    <lineage>
        <taxon>Bacteria</taxon>
        <taxon>Pseudomonadati</taxon>
        <taxon>Pseudomonadota</taxon>
        <taxon>Gammaproteobacteria</taxon>
        <taxon>Alteromonadales</taxon>
        <taxon>Echinimonadaceae</taxon>
        <taxon>Neiella</taxon>
    </lineage>
</organism>
<dbReference type="InterPro" id="IPR050810">
    <property type="entry name" value="Bact_Secretion_Sys_Channel"/>
</dbReference>
<dbReference type="PRINTS" id="PR00811">
    <property type="entry name" value="BCTERIALGSPD"/>
</dbReference>
<dbReference type="InterPro" id="IPR004846">
    <property type="entry name" value="T2SS/T3SS_dom"/>
</dbReference>
<dbReference type="InterPro" id="IPR011514">
    <property type="entry name" value="Secretin_N_2"/>
</dbReference>
<dbReference type="GO" id="GO:0019867">
    <property type="term" value="C:outer membrane"/>
    <property type="evidence" value="ECO:0007669"/>
    <property type="project" value="InterPro"/>
</dbReference>
<sequence length="553" mass="59638">MMTLNLVRGLGLALCVSWLMGCESVVKSPDEIQQQVQATNEQLSQQAQRPALPAEILQELMLPPLLQATPSVAEIRFSIAADHVQAATFFASLVDGTPYSAAIHPDVSGEITLNLNQVTLQEALQVVQSMYGYDIQRTGNVLQVFPAELRTETFNINYLMLTRLGRSRTTINSSSLVDADSDSDSDSDSNSSSGRNSSSSSNSGSSDTTAAAGTVIHTYSESDFWTELERSVRLMLGSAGDGRAVISTPQSGLLTVRAMPSELAQIRDFVNRLQNRVQRQVLLEAKILEVKLSDGYQQGINWTALASGSAGFSGGFNGGLPGNEISQVIGGVFSIGYESSNFNAVIDMLKTQGNVNVLSSPRISAANNQKAVIKVGTDEYFVTEVSTTTTTGNATTTTPEVELTPFFEGIALDVTPQIDDLGAVLLHVHPSVTDISEQTKVINIFGDSLELPLAVSDIREIDTIVRANSGDVVVIGGLMSTLRTQADSKVPILGDIPLMGGLFTNKSEVEEKHELVILIRPTIVETDYGLPLLQQTNDNLNNWYREAQTRFND</sequence>
<dbReference type="EMBL" id="JACXAF010000027">
    <property type="protein sequence ID" value="MBD1391084.1"/>
    <property type="molecule type" value="Genomic_DNA"/>
</dbReference>
<dbReference type="InterPro" id="IPR004845">
    <property type="entry name" value="T2SS_GspD_CS"/>
</dbReference>
<dbReference type="InterPro" id="IPR011662">
    <property type="entry name" value="Secretin/TonB_short_N"/>
</dbReference>
<comment type="caution">
    <text evidence="6">The sequence shown here is derived from an EMBL/GenBank/DDBJ whole genome shotgun (WGS) entry which is preliminary data.</text>
</comment>
<keyword evidence="3" id="KW-0998">Cell outer membrane</keyword>
<name>A0A8J6QUQ3_9GAMM</name>
<dbReference type="InterPro" id="IPR001775">
    <property type="entry name" value="GspD/PilQ"/>
</dbReference>
<evidence type="ECO:0000259" key="5">
    <source>
        <dbReference type="SMART" id="SM00965"/>
    </source>
</evidence>
<proteinExistence type="predicted"/>
<evidence type="ECO:0000256" key="3">
    <source>
        <dbReference type="ARBA" id="ARBA00023237"/>
    </source>
</evidence>
<dbReference type="Pfam" id="PF00263">
    <property type="entry name" value="Secretin"/>
    <property type="match status" value="1"/>
</dbReference>
<keyword evidence="1" id="KW-0813">Transport</keyword>
<evidence type="ECO:0000256" key="1">
    <source>
        <dbReference type="ARBA" id="ARBA00022448"/>
    </source>
</evidence>
<protein>
    <submittedName>
        <fullName evidence="6">Pilus (MSHA type) biogenesis protein MshL</fullName>
    </submittedName>
</protein>
<evidence type="ECO:0000313" key="6">
    <source>
        <dbReference type="EMBL" id="MBD1391084.1"/>
    </source>
</evidence>
<dbReference type="InterPro" id="IPR013358">
    <property type="entry name" value="Pilus_biogenesis_MshL"/>
</dbReference>
<reference evidence="6" key="1">
    <citation type="submission" date="2020-09" db="EMBL/GenBank/DDBJ databases">
        <title>A novel bacterium of genus Neiella, isolated from South China Sea.</title>
        <authorList>
            <person name="Huang H."/>
            <person name="Mo K."/>
            <person name="Hu Y."/>
        </authorList>
    </citation>
    <scope>NUCLEOTIDE SEQUENCE</scope>
    <source>
        <strain evidence="6">HB171785</strain>
    </source>
</reference>
<feature type="domain" description="Secretin/TonB short N-terminal" evidence="5">
    <location>
        <begin position="99"/>
        <end position="147"/>
    </location>
</feature>
<feature type="region of interest" description="Disordered" evidence="4">
    <location>
        <begin position="173"/>
        <end position="209"/>
    </location>
</feature>
<feature type="compositionally biased region" description="Low complexity" evidence="4">
    <location>
        <begin position="188"/>
        <end position="207"/>
    </location>
</feature>
<dbReference type="Proteomes" id="UP000638014">
    <property type="component" value="Unassembled WGS sequence"/>
</dbReference>
<dbReference type="PANTHER" id="PTHR30332:SF17">
    <property type="entry name" value="TYPE IV PILIATION SYSTEM PROTEIN DR_0774-RELATED"/>
    <property type="match status" value="1"/>
</dbReference>
<dbReference type="AlphaFoldDB" id="A0A8J6QUQ3"/>
<dbReference type="GO" id="GO:0015627">
    <property type="term" value="C:type II protein secretion system complex"/>
    <property type="evidence" value="ECO:0007669"/>
    <property type="project" value="TreeGrafter"/>
</dbReference>
<dbReference type="GO" id="GO:0009306">
    <property type="term" value="P:protein secretion"/>
    <property type="evidence" value="ECO:0007669"/>
    <property type="project" value="InterPro"/>
</dbReference>
<dbReference type="PROSITE" id="PS00875">
    <property type="entry name" value="T2SP_D"/>
    <property type="match status" value="1"/>
</dbReference>
<accession>A0A8J6QUQ3</accession>
<evidence type="ECO:0000256" key="4">
    <source>
        <dbReference type="SAM" id="MobiDB-lite"/>
    </source>
</evidence>
<dbReference type="GO" id="GO:0009297">
    <property type="term" value="P:pilus assembly"/>
    <property type="evidence" value="ECO:0007669"/>
    <property type="project" value="InterPro"/>
</dbReference>
<evidence type="ECO:0000256" key="2">
    <source>
        <dbReference type="ARBA" id="ARBA00023136"/>
    </source>
</evidence>
<dbReference type="PANTHER" id="PTHR30332">
    <property type="entry name" value="PROBABLE GENERAL SECRETION PATHWAY PROTEIN D"/>
    <property type="match status" value="1"/>
</dbReference>
<dbReference type="Pfam" id="PF07655">
    <property type="entry name" value="Secretin_N_2"/>
    <property type="match status" value="1"/>
</dbReference>
<keyword evidence="7" id="KW-1185">Reference proteome</keyword>
<dbReference type="NCBIfam" id="TIGR02519">
    <property type="entry name" value="pilus_MshL"/>
    <property type="match status" value="1"/>
</dbReference>
<dbReference type="RefSeq" id="WP_191146143.1">
    <property type="nucleotide sequence ID" value="NZ_JACXAF010000027.1"/>
</dbReference>
<gene>
    <name evidence="6" type="primary">mshL</name>
    <name evidence="6" type="ORF">IC617_16775</name>
</gene>
<keyword evidence="2" id="KW-0472">Membrane</keyword>